<dbReference type="SMART" id="SM00563">
    <property type="entry name" value="PlsC"/>
    <property type="match status" value="1"/>
</dbReference>
<dbReference type="RefSeq" id="WP_132225134.1">
    <property type="nucleotide sequence ID" value="NZ_SMGO01000003.1"/>
</dbReference>
<keyword evidence="3" id="KW-1185">Reference proteome</keyword>
<evidence type="ECO:0000259" key="1">
    <source>
        <dbReference type="SMART" id="SM00563"/>
    </source>
</evidence>
<keyword evidence="2" id="KW-0808">Transferase</keyword>
<dbReference type="Proteomes" id="UP000294616">
    <property type="component" value="Unassembled WGS sequence"/>
</dbReference>
<dbReference type="InterPro" id="IPR002123">
    <property type="entry name" value="Plipid/glycerol_acylTrfase"/>
</dbReference>
<dbReference type="GO" id="GO:0016746">
    <property type="term" value="F:acyltransferase activity"/>
    <property type="evidence" value="ECO:0007669"/>
    <property type="project" value="UniProtKB-KW"/>
</dbReference>
<dbReference type="AlphaFoldDB" id="A0A4R1LPF7"/>
<sequence>MIIKARPFPLFIVRGAFRLLSFGMRLRFHKLVIRDIPIKPGHSYLLMCNHFSFWDGFFAAYLCLNSIFKTQEMKGFHFLILKKQLQMKPWLRFFGGFSIAPGTPSVNRSLDQMAKLLSQPGHVVLMFPQGKLESNHVRKIEMKDGISYLIPKIEGDCQLIWSTQLIEYFESLKTSVYFDMLDCGTAENFDFDQFRNQINIHHQAAIQRQLRFTQEDKA</sequence>
<evidence type="ECO:0000313" key="3">
    <source>
        <dbReference type="Proteomes" id="UP000294616"/>
    </source>
</evidence>
<protein>
    <submittedName>
        <fullName evidence="2">Acyltransferase-like protein</fullName>
    </submittedName>
</protein>
<dbReference type="EMBL" id="SMGO01000003">
    <property type="protein sequence ID" value="TCK80622.1"/>
    <property type="molecule type" value="Genomic_DNA"/>
</dbReference>
<organism evidence="2 3">
    <name type="scientific">Albibacterium bauzanense</name>
    <dbReference type="NCBI Taxonomy" id="653929"/>
    <lineage>
        <taxon>Bacteria</taxon>
        <taxon>Pseudomonadati</taxon>
        <taxon>Bacteroidota</taxon>
        <taxon>Sphingobacteriia</taxon>
        <taxon>Sphingobacteriales</taxon>
        <taxon>Sphingobacteriaceae</taxon>
        <taxon>Albibacterium</taxon>
    </lineage>
</organism>
<reference evidence="2 3" key="1">
    <citation type="submission" date="2019-03" db="EMBL/GenBank/DDBJ databases">
        <title>Genomic Encyclopedia of Archaeal and Bacterial Type Strains, Phase II (KMG-II): from individual species to whole genera.</title>
        <authorList>
            <person name="Goeker M."/>
        </authorList>
    </citation>
    <scope>NUCLEOTIDE SEQUENCE [LARGE SCALE GENOMIC DNA]</scope>
    <source>
        <strain evidence="2 3">DSM 22554</strain>
    </source>
</reference>
<feature type="domain" description="Phospholipid/glycerol acyltransferase" evidence="1">
    <location>
        <begin position="44"/>
        <end position="165"/>
    </location>
</feature>
<name>A0A4R1LPF7_9SPHI</name>
<accession>A0A4R1LPF7</accession>
<dbReference type="OrthoDB" id="152799at2"/>
<proteinExistence type="predicted"/>
<keyword evidence="2" id="KW-0012">Acyltransferase</keyword>
<dbReference type="Pfam" id="PF01553">
    <property type="entry name" value="Acyltransferase"/>
    <property type="match status" value="1"/>
</dbReference>
<dbReference type="SUPFAM" id="SSF69593">
    <property type="entry name" value="Glycerol-3-phosphate (1)-acyltransferase"/>
    <property type="match status" value="1"/>
</dbReference>
<comment type="caution">
    <text evidence="2">The sequence shown here is derived from an EMBL/GenBank/DDBJ whole genome shotgun (WGS) entry which is preliminary data.</text>
</comment>
<evidence type="ECO:0000313" key="2">
    <source>
        <dbReference type="EMBL" id="TCK80622.1"/>
    </source>
</evidence>
<gene>
    <name evidence="2" type="ORF">C8N28_2365</name>
</gene>